<evidence type="ECO:0000259" key="2">
    <source>
        <dbReference type="Pfam" id="PF09350"/>
    </source>
</evidence>
<dbReference type="Pfam" id="PF09350">
    <property type="entry name" value="DJC28_CD"/>
    <property type="match status" value="1"/>
</dbReference>
<dbReference type="EMBL" id="CP052757">
    <property type="protein sequence ID" value="QJW35129.1"/>
    <property type="molecule type" value="Genomic_DNA"/>
</dbReference>
<dbReference type="KEGG" id="cprt:FIC82_001785"/>
<name>A0A6M5UEV3_9MICO</name>
<protein>
    <submittedName>
        <fullName evidence="3">DUF1992 domain-containing protein</fullName>
    </submittedName>
</protein>
<accession>A0A6M5UEV3</accession>
<feature type="domain" description="DnaJ homologue subfamily C member 28 conserved" evidence="2">
    <location>
        <begin position="92"/>
        <end position="159"/>
    </location>
</feature>
<dbReference type="InterPro" id="IPR018961">
    <property type="entry name" value="DnaJ_homolog_subfam-C_membr-28"/>
</dbReference>
<feature type="compositionally biased region" description="Low complexity" evidence="1">
    <location>
        <begin position="50"/>
        <end position="60"/>
    </location>
</feature>
<reference evidence="4" key="1">
    <citation type="journal article" date="2022" name="Int. J. Syst. Evol. Microbiol.">
        <title>Cellulosimicrobium protaetiae sp. nov., isolated from the gut of the larva of Protaetia brevitarsis seulensis.</title>
        <authorList>
            <person name="Le Han H."/>
            <person name="Nguyen T.T.H."/>
            <person name="Li Z."/>
            <person name="Shin N.R."/>
            <person name="Kim S.G."/>
        </authorList>
    </citation>
    <scope>NUCLEOTIDE SEQUENCE [LARGE SCALE GENOMIC DNA]</scope>
    <source>
        <strain evidence="4">BI34</strain>
    </source>
</reference>
<proteinExistence type="predicted"/>
<dbReference type="OrthoDB" id="3395286at2"/>
<gene>
    <name evidence="3" type="ORF">FIC82_001785</name>
</gene>
<evidence type="ECO:0000313" key="3">
    <source>
        <dbReference type="EMBL" id="QJW35129.1"/>
    </source>
</evidence>
<organism evidence="3 4">
    <name type="scientific">Cellulosimicrobium protaetiae</name>
    <dbReference type="NCBI Taxonomy" id="2587808"/>
    <lineage>
        <taxon>Bacteria</taxon>
        <taxon>Bacillati</taxon>
        <taxon>Actinomycetota</taxon>
        <taxon>Actinomycetes</taxon>
        <taxon>Micrococcales</taxon>
        <taxon>Promicromonosporaceae</taxon>
        <taxon>Cellulosimicrobium</taxon>
    </lineage>
</organism>
<keyword evidence="4" id="KW-1185">Reference proteome</keyword>
<feature type="region of interest" description="Disordered" evidence="1">
    <location>
        <begin position="1"/>
        <end position="84"/>
    </location>
</feature>
<feature type="compositionally biased region" description="Basic and acidic residues" evidence="1">
    <location>
        <begin position="23"/>
        <end position="49"/>
    </location>
</feature>
<evidence type="ECO:0000256" key="1">
    <source>
        <dbReference type="SAM" id="MobiDB-lite"/>
    </source>
</evidence>
<sequence length="213" mass="24072">MRDAYAGESPTEEVPVFRRRSRSIPDDDPVRRAAQYRVDREIAREEAEHGAAPGGASPAADTRPTTEASSTDEEAALRTPRRVRPEDHAMYVDTVIDQAIRRGEFDDLPLAGKPIPGLTGTHDPDWWLRSVIEREQLTGLGPPAMLLKQEDRELDDRLDRELDEQVVRELLTDFNARVVDARRQLLGGPPVVTPTRDVEHEVARWRTRRGRTG</sequence>
<evidence type="ECO:0000313" key="4">
    <source>
        <dbReference type="Proteomes" id="UP000451354"/>
    </source>
</evidence>
<dbReference type="AlphaFoldDB" id="A0A6M5UEV3"/>
<dbReference type="Proteomes" id="UP000451354">
    <property type="component" value="Chromosome"/>
</dbReference>